<reference evidence="1" key="1">
    <citation type="submission" date="2014-11" db="EMBL/GenBank/DDBJ databases">
        <authorList>
            <person name="Amaro Gonzalez C."/>
        </authorList>
    </citation>
    <scope>NUCLEOTIDE SEQUENCE</scope>
</reference>
<accession>A0A0E9P779</accession>
<evidence type="ECO:0000313" key="1">
    <source>
        <dbReference type="EMBL" id="JAH00157.1"/>
    </source>
</evidence>
<sequence>MMCMYGDCSPHPVKFTSGSWRVFFGANFHLSCHIRFFHKSLLRT</sequence>
<reference evidence="1" key="2">
    <citation type="journal article" date="2015" name="Fish Shellfish Immunol.">
        <title>Early steps in the European eel (Anguilla anguilla)-Vibrio vulnificus interaction in the gills: Role of the RtxA13 toxin.</title>
        <authorList>
            <person name="Callol A."/>
            <person name="Pajuelo D."/>
            <person name="Ebbesson L."/>
            <person name="Teles M."/>
            <person name="MacKenzie S."/>
            <person name="Amaro C."/>
        </authorList>
    </citation>
    <scope>NUCLEOTIDE SEQUENCE</scope>
</reference>
<proteinExistence type="predicted"/>
<dbReference type="EMBL" id="GBXM01108420">
    <property type="protein sequence ID" value="JAH00157.1"/>
    <property type="molecule type" value="Transcribed_RNA"/>
</dbReference>
<dbReference type="AlphaFoldDB" id="A0A0E9P779"/>
<protein>
    <submittedName>
        <fullName evidence="1">Uncharacterized protein</fullName>
    </submittedName>
</protein>
<name>A0A0E9P779_ANGAN</name>
<organism evidence="1">
    <name type="scientific">Anguilla anguilla</name>
    <name type="common">European freshwater eel</name>
    <name type="synonym">Muraena anguilla</name>
    <dbReference type="NCBI Taxonomy" id="7936"/>
    <lineage>
        <taxon>Eukaryota</taxon>
        <taxon>Metazoa</taxon>
        <taxon>Chordata</taxon>
        <taxon>Craniata</taxon>
        <taxon>Vertebrata</taxon>
        <taxon>Euteleostomi</taxon>
        <taxon>Actinopterygii</taxon>
        <taxon>Neopterygii</taxon>
        <taxon>Teleostei</taxon>
        <taxon>Anguilliformes</taxon>
        <taxon>Anguillidae</taxon>
        <taxon>Anguilla</taxon>
    </lineage>
</organism>